<dbReference type="InterPro" id="IPR035965">
    <property type="entry name" value="PAS-like_dom_sf"/>
</dbReference>
<dbReference type="InterPro" id="IPR003594">
    <property type="entry name" value="HATPase_dom"/>
</dbReference>
<dbReference type="PRINTS" id="PR00344">
    <property type="entry name" value="BCTRLSENSOR"/>
</dbReference>
<evidence type="ECO:0000256" key="15">
    <source>
        <dbReference type="ARBA" id="ARBA00068150"/>
    </source>
</evidence>
<dbReference type="CDD" id="cd06225">
    <property type="entry name" value="HAMP"/>
    <property type="match status" value="1"/>
</dbReference>
<keyword evidence="8" id="KW-0547">Nucleotide-binding</keyword>
<dbReference type="InterPro" id="IPR000014">
    <property type="entry name" value="PAS"/>
</dbReference>
<dbReference type="CDD" id="cd00130">
    <property type="entry name" value="PAS"/>
    <property type="match status" value="1"/>
</dbReference>
<proteinExistence type="predicted"/>
<dbReference type="SUPFAM" id="SSF55785">
    <property type="entry name" value="PYP-like sensor domain (PAS domain)"/>
    <property type="match status" value="1"/>
</dbReference>
<dbReference type="SMART" id="SM00388">
    <property type="entry name" value="HisKA"/>
    <property type="match status" value="1"/>
</dbReference>
<protein>
    <recommendedName>
        <fullName evidence="15">Sensory/regulatory protein RpfC</fullName>
        <ecNumber evidence="3">2.7.13.3</ecNumber>
    </recommendedName>
</protein>
<keyword evidence="10" id="KW-0067">ATP-binding</keyword>
<feature type="domain" description="Response regulatory" evidence="21">
    <location>
        <begin position="1057"/>
        <end position="1183"/>
    </location>
</feature>
<evidence type="ECO:0000256" key="12">
    <source>
        <dbReference type="ARBA" id="ARBA00023012"/>
    </source>
</evidence>
<evidence type="ECO:0000256" key="16">
    <source>
        <dbReference type="PROSITE-ProRule" id="PRU00110"/>
    </source>
</evidence>
<keyword evidence="5 17" id="KW-0597">Phosphoprotein</keyword>
<feature type="modified residue" description="Phosphohistidine" evidence="16">
    <location>
        <position position="1474"/>
    </location>
</feature>
<dbReference type="EMBL" id="FWEV01000037">
    <property type="protein sequence ID" value="SLM28310.1"/>
    <property type="molecule type" value="Genomic_DNA"/>
</dbReference>
<dbReference type="FunFam" id="1.10.287.130:FF:000002">
    <property type="entry name" value="Two-component osmosensing histidine kinase"/>
    <property type="match status" value="1"/>
</dbReference>
<organism evidence="25 26">
    <name type="scientific">Desulfamplus magnetovallimortis</name>
    <dbReference type="NCBI Taxonomy" id="1246637"/>
    <lineage>
        <taxon>Bacteria</taxon>
        <taxon>Pseudomonadati</taxon>
        <taxon>Thermodesulfobacteriota</taxon>
        <taxon>Desulfobacteria</taxon>
        <taxon>Desulfobacterales</taxon>
        <taxon>Desulfobacteraceae</taxon>
        <taxon>Desulfamplus</taxon>
    </lineage>
</organism>
<dbReference type="InterPro" id="IPR011006">
    <property type="entry name" value="CheY-like_superfamily"/>
</dbReference>
<dbReference type="Gene3D" id="1.20.120.160">
    <property type="entry name" value="HPT domain"/>
    <property type="match status" value="1"/>
</dbReference>
<dbReference type="InterPro" id="IPR003660">
    <property type="entry name" value="HAMP_dom"/>
</dbReference>
<dbReference type="PROSITE" id="PS50109">
    <property type="entry name" value="HIS_KIN"/>
    <property type="match status" value="1"/>
</dbReference>
<dbReference type="SUPFAM" id="SSF52172">
    <property type="entry name" value="CheY-like"/>
    <property type="match status" value="2"/>
</dbReference>
<evidence type="ECO:0000256" key="18">
    <source>
        <dbReference type="SAM" id="MobiDB-lite"/>
    </source>
</evidence>
<evidence type="ECO:0000259" key="23">
    <source>
        <dbReference type="PROSITE" id="PS50885"/>
    </source>
</evidence>
<dbReference type="Gene3D" id="3.40.50.2300">
    <property type="match status" value="2"/>
</dbReference>
<name>A0A1W1H745_9BACT</name>
<dbReference type="EC" id="2.7.13.3" evidence="3"/>
<evidence type="ECO:0000256" key="11">
    <source>
        <dbReference type="ARBA" id="ARBA00022989"/>
    </source>
</evidence>
<dbReference type="InterPro" id="IPR036641">
    <property type="entry name" value="HPT_dom_sf"/>
</dbReference>
<dbReference type="InterPro" id="IPR004358">
    <property type="entry name" value="Sig_transdc_His_kin-like_C"/>
</dbReference>
<dbReference type="InterPro" id="IPR005467">
    <property type="entry name" value="His_kinase_dom"/>
</dbReference>
<sequence length="1622" mass="180542">MHSIKTRLVLGVTCLIMGVVIPLTIATSINSSKLLQTVVERELPQRVSQGRELFLVFLKWQSMNLELWNDHPIVNIFFKNPAMATLSRSGLEAHLNQTTKNAPWITNIILISDKTFLYDHMFKQDRTAKGKEIRENITNLINRGQPFVTNLKYFFNDEFKGAELSQVAIRPSFQTPDKSFHQTLTKGQLPPSAGNSPEKKSNSTFGEISSKTSTQPLGQTSTQPLSQASTQPLSQTSTQQFSQASMQPLGHNKEVLVLVRPFFDNGRPLQGKFILLLLDLEKINDTLFSQITIGQHGFLTFLGKTPEGTMVLPAISRSPKIDEHHYVTVESREWDTIADLKKKYKNMMISTLAVPDYPVYLIGAVPRKELHQPIRQVIVNVVKLGALILVIGILCALFFSRKLVAPLLKLTHRVKAISSANLKDDVSIHDSRMLNRSDEIGVLATTFNRLLDELKHYTINLEEMVAKRTFELNQTSSQLAQIIDFLPEATFVIDNRGRIISWNKAMEKLAGISARAMLGKENYEYSLPFHGDRRPVLLNRIGESKKALMEAYPSVRQLESGGVVAESFYPSLNGGRYLLETAALLLDSEGKRAGAIQSVKDITYLKSMEMAQASRLRSERAMAAISQALLGTGTEHGILITALQQLLSVVRADRIYVFENILKNGNELFMSLQFDAAAPGIEPLGTVSDNRGTAGMNGKPYSQGFMRWKRSLEQGEPIMGLVEEFPEPERIVLEAQQTLSVLVLPFQVFGVWHGFIGFDDIMLRREWSLPDVALLTTTAEIIGAFIARQKTEQEIKHAREVAEAATRAKSDFLANMSHEIRTPMNAIMGMSHLALKTELNSRQRDYLNKIDLSAKSLLGIINDILDFSKIEAGKLEMESIDFDLADTFVNVCNMITVKAQEKEELEVLFRIDPKVPDYLKGDPLRLGQILINLGNNAVKFTERGEIFLTTEVMEFSCDATVKLKFTVRDSGIGMTQAQCSRLFQAFSQADASTTRKYGGTGLGLTICKRLVNLMGGEIWVKSKPEKGSEFIFTAWFGIGDGDLKIPLKPAQEMSGMRVLVIDDNSTARQILEEMLTAMQFDVDLASSGKKGLELIKDAHASKRPYELVFMDWKMPGMDGMETAYAIRSIPELSLFPKIILVTAFAWDEADVDGDTAFNMADIDGMLIKPVSQSDLLDAIMEAFVSQDTGTSFKSGKVKESEEKNLMPIRGAEILLVEDNEINQQIAFEILTSAGLKVTIAENGQKGVEKVMEHKTSGQMFDVVLMDIQMPVMDGYEATRLIRQESLFSDLPIIAMTANAMIQDREKAASAGMNDYVAKPIDVKELINTLLKWIKPREREMVKEFADKTSFSGKSKCINRSKCIDKPKCLDQAKIKNNGDSQTQTPSPVNINKTLSEQVQSRDDLLRDSETTDSLDAIDVLPGISIENGLSRVSGNKKLYVTILGKFLRDFDNSVQQIQDALDISDLTLAQRLAHTLKGVAANIGALDIQESAGSVEHAIKNGELAAISSLLETLASDLSVAIDGLKKSALLPNALEDDGDKKNRDSQAPSASMEQLKDFMEKLLPIVERKKPKQSKELMAEIVAFSWPDSIATQLKELQKLIDKYNFKKALMLIDIITGMRT</sequence>
<dbReference type="SUPFAM" id="SSF158472">
    <property type="entry name" value="HAMP domain-like"/>
    <property type="match status" value="1"/>
</dbReference>
<dbReference type="PROSITE" id="PS50112">
    <property type="entry name" value="PAS"/>
    <property type="match status" value="1"/>
</dbReference>
<evidence type="ECO:0000256" key="5">
    <source>
        <dbReference type="ARBA" id="ARBA00022553"/>
    </source>
</evidence>
<dbReference type="InterPro" id="IPR008207">
    <property type="entry name" value="Sig_transdc_His_kin_Hpt_dom"/>
</dbReference>
<dbReference type="SUPFAM" id="SSF55874">
    <property type="entry name" value="ATPase domain of HSP90 chaperone/DNA topoisomerase II/histidine kinase"/>
    <property type="match status" value="1"/>
</dbReference>
<dbReference type="FunFam" id="3.30.565.10:FF:000010">
    <property type="entry name" value="Sensor histidine kinase RcsC"/>
    <property type="match status" value="1"/>
</dbReference>
<evidence type="ECO:0000256" key="7">
    <source>
        <dbReference type="ARBA" id="ARBA00022692"/>
    </source>
</evidence>
<dbReference type="Pfam" id="PF00512">
    <property type="entry name" value="HisKA"/>
    <property type="match status" value="1"/>
</dbReference>
<keyword evidence="12" id="KW-0902">Two-component regulatory system</keyword>
<keyword evidence="9 25" id="KW-0418">Kinase</keyword>
<dbReference type="STRING" id="1246637.MTBBW1_1310008"/>
<dbReference type="GO" id="GO:0000155">
    <property type="term" value="F:phosphorelay sensor kinase activity"/>
    <property type="evidence" value="ECO:0007669"/>
    <property type="project" value="InterPro"/>
</dbReference>
<dbReference type="PROSITE" id="PS50110">
    <property type="entry name" value="RESPONSE_REGULATORY"/>
    <property type="match status" value="2"/>
</dbReference>
<feature type="compositionally biased region" description="Polar residues" evidence="18">
    <location>
        <begin position="202"/>
        <end position="222"/>
    </location>
</feature>
<keyword evidence="26" id="KW-1185">Reference proteome</keyword>
<reference evidence="25 26" key="1">
    <citation type="submission" date="2017-03" db="EMBL/GenBank/DDBJ databases">
        <authorList>
            <person name="Afonso C.L."/>
            <person name="Miller P.J."/>
            <person name="Scott M.A."/>
            <person name="Spackman E."/>
            <person name="Goraichik I."/>
            <person name="Dimitrov K.M."/>
            <person name="Suarez D.L."/>
            <person name="Swayne D.E."/>
        </authorList>
    </citation>
    <scope>NUCLEOTIDE SEQUENCE [LARGE SCALE GENOMIC DNA]</scope>
    <source>
        <strain evidence="25">PRJEB14757</strain>
    </source>
</reference>
<feature type="transmembrane region" description="Helical" evidence="19">
    <location>
        <begin position="377"/>
        <end position="399"/>
    </location>
</feature>
<comment type="subcellular location">
    <subcellularLocation>
        <location evidence="2">Cell membrane</location>
        <topology evidence="2">Multi-pass membrane protein</topology>
    </subcellularLocation>
</comment>
<dbReference type="GO" id="GO:0005886">
    <property type="term" value="C:plasma membrane"/>
    <property type="evidence" value="ECO:0007669"/>
    <property type="project" value="UniProtKB-SubCell"/>
</dbReference>
<feature type="modified residue" description="4-aspartylphosphate" evidence="17">
    <location>
        <position position="1266"/>
    </location>
</feature>
<feature type="domain" description="HAMP" evidence="23">
    <location>
        <begin position="401"/>
        <end position="459"/>
    </location>
</feature>
<dbReference type="CDD" id="cd00082">
    <property type="entry name" value="HisKA"/>
    <property type="match status" value="1"/>
</dbReference>
<keyword evidence="4" id="KW-1003">Cell membrane</keyword>
<dbReference type="SMART" id="SM00448">
    <property type="entry name" value="REC"/>
    <property type="match status" value="2"/>
</dbReference>
<evidence type="ECO:0000256" key="6">
    <source>
        <dbReference type="ARBA" id="ARBA00022679"/>
    </source>
</evidence>
<evidence type="ECO:0000259" key="22">
    <source>
        <dbReference type="PROSITE" id="PS50112"/>
    </source>
</evidence>
<dbReference type="Pfam" id="PF00072">
    <property type="entry name" value="Response_reg"/>
    <property type="match status" value="2"/>
</dbReference>
<evidence type="ECO:0000256" key="2">
    <source>
        <dbReference type="ARBA" id="ARBA00004651"/>
    </source>
</evidence>
<dbReference type="RefSeq" id="WP_080804649.1">
    <property type="nucleotide sequence ID" value="NZ_LT828548.1"/>
</dbReference>
<dbReference type="GO" id="GO:0005524">
    <property type="term" value="F:ATP binding"/>
    <property type="evidence" value="ECO:0007669"/>
    <property type="project" value="UniProtKB-KW"/>
</dbReference>
<feature type="domain" description="Histidine kinase" evidence="20">
    <location>
        <begin position="815"/>
        <end position="1038"/>
    </location>
</feature>
<dbReference type="GO" id="GO:0006355">
    <property type="term" value="P:regulation of DNA-templated transcription"/>
    <property type="evidence" value="ECO:0007669"/>
    <property type="project" value="InterPro"/>
</dbReference>
<evidence type="ECO:0000256" key="4">
    <source>
        <dbReference type="ARBA" id="ARBA00022475"/>
    </source>
</evidence>
<dbReference type="CDD" id="cd00088">
    <property type="entry name" value="HPT"/>
    <property type="match status" value="1"/>
</dbReference>
<dbReference type="Gene3D" id="3.30.565.10">
    <property type="entry name" value="Histidine kinase-like ATPase, C-terminal domain"/>
    <property type="match status" value="1"/>
</dbReference>
<dbReference type="SUPFAM" id="SSF47384">
    <property type="entry name" value="Homodimeric domain of signal transducing histidine kinase"/>
    <property type="match status" value="1"/>
</dbReference>
<evidence type="ECO:0000256" key="13">
    <source>
        <dbReference type="ARBA" id="ARBA00023136"/>
    </source>
</evidence>
<dbReference type="Pfam" id="PF00672">
    <property type="entry name" value="HAMP"/>
    <property type="match status" value="1"/>
</dbReference>
<dbReference type="CDD" id="cd17546">
    <property type="entry name" value="REC_hyHK_CKI1_RcsC-like"/>
    <property type="match status" value="2"/>
</dbReference>
<dbReference type="SMART" id="SM00387">
    <property type="entry name" value="HATPase_c"/>
    <property type="match status" value="1"/>
</dbReference>
<gene>
    <name evidence="25" type="ORF">MTBBW1_1310008</name>
</gene>
<dbReference type="PROSITE" id="PS50894">
    <property type="entry name" value="HPT"/>
    <property type="match status" value="1"/>
</dbReference>
<feature type="domain" description="PAS" evidence="22">
    <location>
        <begin position="475"/>
        <end position="528"/>
    </location>
</feature>
<feature type="region of interest" description="Disordered" evidence="18">
    <location>
        <begin position="177"/>
        <end position="243"/>
    </location>
</feature>
<feature type="compositionally biased region" description="Low complexity" evidence="18">
    <location>
        <begin position="223"/>
        <end position="243"/>
    </location>
</feature>
<dbReference type="NCBIfam" id="TIGR00229">
    <property type="entry name" value="sensory_box"/>
    <property type="match status" value="1"/>
</dbReference>
<dbReference type="PROSITE" id="PS50885">
    <property type="entry name" value="HAMP"/>
    <property type="match status" value="1"/>
</dbReference>
<dbReference type="Gene3D" id="1.10.287.130">
    <property type="match status" value="1"/>
</dbReference>
<evidence type="ECO:0000256" key="9">
    <source>
        <dbReference type="ARBA" id="ARBA00022777"/>
    </source>
</evidence>
<evidence type="ECO:0000313" key="25">
    <source>
        <dbReference type="EMBL" id="SLM28310.1"/>
    </source>
</evidence>
<feature type="compositionally biased region" description="Polar residues" evidence="18">
    <location>
        <begin position="177"/>
        <end position="186"/>
    </location>
</feature>
<feature type="domain" description="Response regulatory" evidence="21">
    <location>
        <begin position="1212"/>
        <end position="1333"/>
    </location>
</feature>
<dbReference type="Pfam" id="PF01627">
    <property type="entry name" value="Hpt"/>
    <property type="match status" value="1"/>
</dbReference>
<keyword evidence="13 19" id="KW-0472">Membrane</keyword>
<evidence type="ECO:0000259" key="20">
    <source>
        <dbReference type="PROSITE" id="PS50109"/>
    </source>
</evidence>
<dbReference type="Pfam" id="PF00989">
    <property type="entry name" value="PAS"/>
    <property type="match status" value="1"/>
</dbReference>
<dbReference type="InterPro" id="IPR013767">
    <property type="entry name" value="PAS_fold"/>
</dbReference>
<dbReference type="PANTHER" id="PTHR45339">
    <property type="entry name" value="HYBRID SIGNAL TRANSDUCTION HISTIDINE KINASE J"/>
    <property type="match status" value="1"/>
</dbReference>
<dbReference type="OrthoDB" id="5468627at2"/>
<evidence type="ECO:0000256" key="17">
    <source>
        <dbReference type="PROSITE-ProRule" id="PRU00169"/>
    </source>
</evidence>
<dbReference type="PANTHER" id="PTHR45339:SF1">
    <property type="entry name" value="HYBRID SIGNAL TRANSDUCTION HISTIDINE KINASE J"/>
    <property type="match status" value="1"/>
</dbReference>
<evidence type="ECO:0000256" key="8">
    <source>
        <dbReference type="ARBA" id="ARBA00022741"/>
    </source>
</evidence>
<comment type="catalytic activity">
    <reaction evidence="1">
        <text>ATP + protein L-histidine = ADP + protein N-phospho-L-histidine.</text>
        <dbReference type="EC" id="2.7.13.3"/>
    </reaction>
</comment>
<dbReference type="Gene3D" id="6.10.340.10">
    <property type="match status" value="1"/>
</dbReference>
<dbReference type="InterPro" id="IPR001789">
    <property type="entry name" value="Sig_transdc_resp-reg_receiver"/>
</dbReference>
<dbReference type="SUPFAM" id="SSF55781">
    <property type="entry name" value="GAF domain-like"/>
    <property type="match status" value="1"/>
</dbReference>
<dbReference type="SUPFAM" id="SSF47226">
    <property type="entry name" value="Histidine-containing phosphotransfer domain, HPT domain"/>
    <property type="match status" value="1"/>
</dbReference>
<evidence type="ECO:0000256" key="1">
    <source>
        <dbReference type="ARBA" id="ARBA00000085"/>
    </source>
</evidence>
<dbReference type="InterPro" id="IPR003661">
    <property type="entry name" value="HisK_dim/P_dom"/>
</dbReference>
<dbReference type="InterPro" id="IPR036097">
    <property type="entry name" value="HisK_dim/P_sf"/>
</dbReference>
<keyword evidence="7 19" id="KW-0812">Transmembrane</keyword>
<dbReference type="SMART" id="SM00304">
    <property type="entry name" value="HAMP"/>
    <property type="match status" value="1"/>
</dbReference>
<evidence type="ECO:0000256" key="14">
    <source>
        <dbReference type="ARBA" id="ARBA00064003"/>
    </source>
</evidence>
<dbReference type="CDD" id="cd16922">
    <property type="entry name" value="HATPase_EvgS-ArcB-TorS-like"/>
    <property type="match status" value="1"/>
</dbReference>
<dbReference type="Gene3D" id="3.30.450.40">
    <property type="match status" value="1"/>
</dbReference>
<dbReference type="Pfam" id="PF02518">
    <property type="entry name" value="HATPase_c"/>
    <property type="match status" value="1"/>
</dbReference>
<keyword evidence="11 19" id="KW-1133">Transmembrane helix</keyword>
<dbReference type="InterPro" id="IPR029016">
    <property type="entry name" value="GAF-like_dom_sf"/>
</dbReference>
<dbReference type="SMART" id="SM00073">
    <property type="entry name" value="HPT"/>
    <property type="match status" value="1"/>
</dbReference>
<feature type="domain" description="HPt" evidence="24">
    <location>
        <begin position="1435"/>
        <end position="1528"/>
    </location>
</feature>
<accession>A0A1W1H745</accession>
<dbReference type="SMART" id="SM00091">
    <property type="entry name" value="PAS"/>
    <property type="match status" value="1"/>
</dbReference>
<dbReference type="Proteomes" id="UP000191931">
    <property type="component" value="Unassembled WGS sequence"/>
</dbReference>
<evidence type="ECO:0000256" key="19">
    <source>
        <dbReference type="SAM" id="Phobius"/>
    </source>
</evidence>
<dbReference type="InterPro" id="IPR036890">
    <property type="entry name" value="HATPase_C_sf"/>
</dbReference>
<evidence type="ECO:0000256" key="10">
    <source>
        <dbReference type="ARBA" id="ARBA00022840"/>
    </source>
</evidence>
<evidence type="ECO:0000259" key="21">
    <source>
        <dbReference type="PROSITE" id="PS50110"/>
    </source>
</evidence>
<keyword evidence="6 25" id="KW-0808">Transferase</keyword>
<evidence type="ECO:0000259" key="24">
    <source>
        <dbReference type="PROSITE" id="PS50894"/>
    </source>
</evidence>
<evidence type="ECO:0000313" key="26">
    <source>
        <dbReference type="Proteomes" id="UP000191931"/>
    </source>
</evidence>
<dbReference type="Gene3D" id="3.30.450.20">
    <property type="entry name" value="PAS domain"/>
    <property type="match status" value="1"/>
</dbReference>
<comment type="subunit">
    <text evidence="14">At low DSF concentrations, interacts with RpfF.</text>
</comment>
<evidence type="ECO:0000256" key="3">
    <source>
        <dbReference type="ARBA" id="ARBA00012438"/>
    </source>
</evidence>
<feature type="transmembrane region" description="Helical" evidence="19">
    <location>
        <begin position="347"/>
        <end position="365"/>
    </location>
</feature>
<feature type="modified residue" description="4-aspartylphosphate" evidence="17">
    <location>
        <position position="1111"/>
    </location>
</feature>